<proteinExistence type="predicted"/>
<feature type="compositionally biased region" description="Pro residues" evidence="1">
    <location>
        <begin position="322"/>
        <end position="335"/>
    </location>
</feature>
<organism evidence="2 3">
    <name type="scientific">Volvox reticuliferus</name>
    <dbReference type="NCBI Taxonomy" id="1737510"/>
    <lineage>
        <taxon>Eukaryota</taxon>
        <taxon>Viridiplantae</taxon>
        <taxon>Chlorophyta</taxon>
        <taxon>core chlorophytes</taxon>
        <taxon>Chlorophyceae</taxon>
        <taxon>CS clade</taxon>
        <taxon>Chlamydomonadales</taxon>
        <taxon>Volvocaceae</taxon>
        <taxon>Volvox</taxon>
    </lineage>
</organism>
<gene>
    <name evidence="2" type="ORF">Vretimale_17623</name>
</gene>
<protein>
    <submittedName>
        <fullName evidence="2">Uncharacterized protein</fullName>
    </submittedName>
</protein>
<feature type="compositionally biased region" description="Polar residues" evidence="1">
    <location>
        <begin position="90"/>
        <end position="100"/>
    </location>
</feature>
<feature type="compositionally biased region" description="Low complexity" evidence="1">
    <location>
        <begin position="196"/>
        <end position="207"/>
    </location>
</feature>
<feature type="compositionally biased region" description="Low complexity" evidence="1">
    <location>
        <begin position="215"/>
        <end position="228"/>
    </location>
</feature>
<feature type="compositionally biased region" description="Low complexity" evidence="1">
    <location>
        <begin position="764"/>
        <end position="776"/>
    </location>
</feature>
<feature type="region of interest" description="Disordered" evidence="1">
    <location>
        <begin position="741"/>
        <end position="780"/>
    </location>
</feature>
<feature type="compositionally biased region" description="Basic residues" evidence="1">
    <location>
        <begin position="458"/>
        <end position="468"/>
    </location>
</feature>
<evidence type="ECO:0000256" key="1">
    <source>
        <dbReference type="SAM" id="MobiDB-lite"/>
    </source>
</evidence>
<feature type="region of interest" description="Disordered" evidence="1">
    <location>
        <begin position="443"/>
        <end position="509"/>
    </location>
</feature>
<accession>A0A8J4LXD0</accession>
<dbReference type="Proteomes" id="UP000722791">
    <property type="component" value="Unassembled WGS sequence"/>
</dbReference>
<evidence type="ECO:0000313" key="2">
    <source>
        <dbReference type="EMBL" id="GIM14690.1"/>
    </source>
</evidence>
<feature type="region of interest" description="Disordered" evidence="1">
    <location>
        <begin position="556"/>
        <end position="577"/>
    </location>
</feature>
<dbReference type="EMBL" id="BNCQ01000058">
    <property type="protein sequence ID" value="GIM14690.1"/>
    <property type="molecule type" value="Genomic_DNA"/>
</dbReference>
<name>A0A8J4LXD0_9CHLO</name>
<evidence type="ECO:0000313" key="3">
    <source>
        <dbReference type="Proteomes" id="UP000722791"/>
    </source>
</evidence>
<feature type="non-terminal residue" evidence="2">
    <location>
        <position position="1"/>
    </location>
</feature>
<reference evidence="2" key="1">
    <citation type="journal article" date="2021" name="Proc. Natl. Acad. Sci. U.S.A.">
        <title>Three genomes in the algal genus Volvox reveal the fate of a haploid sex-determining region after a transition to homothallism.</title>
        <authorList>
            <person name="Yamamoto K."/>
            <person name="Hamaji T."/>
            <person name="Kawai-Toyooka H."/>
            <person name="Matsuzaki R."/>
            <person name="Takahashi F."/>
            <person name="Nishimura Y."/>
            <person name="Kawachi M."/>
            <person name="Noguchi H."/>
            <person name="Minakuchi Y."/>
            <person name="Umen J.G."/>
            <person name="Toyoda A."/>
            <person name="Nozaki H."/>
        </authorList>
    </citation>
    <scope>NUCLEOTIDE SEQUENCE</scope>
    <source>
        <strain evidence="2">NIES-3785</strain>
    </source>
</reference>
<feature type="compositionally biased region" description="Polar residues" evidence="1">
    <location>
        <begin position="131"/>
        <end position="143"/>
    </location>
</feature>
<feature type="region of interest" description="Disordered" evidence="1">
    <location>
        <begin position="313"/>
        <end position="404"/>
    </location>
</feature>
<feature type="compositionally biased region" description="Gly residues" evidence="1">
    <location>
        <begin position="560"/>
        <end position="572"/>
    </location>
</feature>
<sequence>AGISLYFTFPQTTMSGSGLSVTEPFRTGKSNLYNSDAYPLEQNFERPAVKPTLALQAMRVRNNASGQPGYRPRPADGSSAALACGADGAQSPQQPTTPMATEQYAKYDQHSRKAEWQTRTTRHSTPGLVSFGQQQNANGSTDQVPKFDLLKSRSSSSRSFNYQVPVEDNAGEQVRPIGTNRVLQPSSLRGSAFVSPFATPNPTTTAPSKNAWTAPSPSTSTSSTSGGPVAKPSAVRDPPNPTPSLPDYSSLASSLTSFPLSSRRPSLLRTSSANSNSAATTLWLHSHTLPNITSPGSSGAAAASGAPTKTAVAATAAASFSPQPPPSPAQQPQPQPHSLSSTVPIGFTSPVSPVPPSSPMISQSSLGIRRGHLPPPIVSSTAGMCPSPGSGASPAAASSPAAMSSNNNNFRARLLNFREVAPPTPPSASASAPLVKSAPWRCSTAKLPNDADPGASQHGHRSHAHHHNTPLPPQPAAQHPSPQGCEDDDARRFQSAPLPLPAPSGVGASHDGLVVNGGGGGGAPSLAVLPGRSFRRDAVPGSTSLEAQFKNTTVDEWIEGPGGGGGGGGGGTATTASSPAAAAATTVTSSSGAAIRRSFPQVALWDSASPAVGRGITGYRRAQSDWGAKLMFGDSDSGRTTVSSVEDTDAIDSGSRILLGADPFALRDLPYGNAPRRAATSISGGPVNRDQTGTSVARHLGTDEVQGYPHQHNTARHSVPGCVSRLRFFENTEVLDIQEEMDDEGASEDTDHNASSEDTDDDSGSSTAGTSATDSAGQEKAPAVAMELMMHLDQILDPMLDILDPGRLVARRCMQRLQNGTNGINRPRAVESWADSEAALKMAPNAAGRSDGGNTEDTAVAAGTDGCAATATTNTAPVLAALAGQVLKLPCVGLEKLSDPEKRQKVVQRLREAGSTAFTNYRPAGSTARWQP</sequence>
<feature type="region of interest" description="Disordered" evidence="1">
    <location>
        <begin position="193"/>
        <end position="253"/>
    </location>
</feature>
<feature type="region of interest" description="Disordered" evidence="1">
    <location>
        <begin position="63"/>
        <end position="178"/>
    </location>
</feature>
<feature type="compositionally biased region" description="Basic and acidic residues" evidence="1">
    <location>
        <begin position="105"/>
        <end position="116"/>
    </location>
</feature>
<dbReference type="AlphaFoldDB" id="A0A8J4LXD0"/>
<feature type="compositionally biased region" description="Low complexity" evidence="1">
    <location>
        <begin position="382"/>
        <end position="404"/>
    </location>
</feature>
<comment type="caution">
    <text evidence="2">The sequence shown here is derived from an EMBL/GenBank/DDBJ whole genome shotgun (WGS) entry which is preliminary data.</text>
</comment>